<dbReference type="PROSITE" id="PS51819">
    <property type="entry name" value="VOC"/>
    <property type="match status" value="1"/>
</dbReference>
<dbReference type="SUPFAM" id="SSF54593">
    <property type="entry name" value="Glyoxalase/Bleomycin resistance protein/Dihydroxybiphenyl dioxygenase"/>
    <property type="match status" value="1"/>
</dbReference>
<dbReference type="PANTHER" id="PTHR33993">
    <property type="entry name" value="GLYOXALASE-RELATED"/>
    <property type="match status" value="1"/>
</dbReference>
<dbReference type="AlphaFoldDB" id="W4QLG2"/>
<evidence type="ECO:0000313" key="3">
    <source>
        <dbReference type="EMBL" id="GAE32911.1"/>
    </source>
</evidence>
<evidence type="ECO:0000259" key="2">
    <source>
        <dbReference type="PROSITE" id="PS51819"/>
    </source>
</evidence>
<dbReference type="Pfam" id="PF00903">
    <property type="entry name" value="Glyoxalase"/>
    <property type="match status" value="1"/>
</dbReference>
<protein>
    <submittedName>
        <fullName evidence="3">Putative glyoxalase family protein</fullName>
    </submittedName>
</protein>
<dbReference type="Gene3D" id="3.10.180.10">
    <property type="entry name" value="2,3-Dihydroxybiphenyl 1,2-Dioxygenase, domain 1"/>
    <property type="match status" value="1"/>
</dbReference>
<dbReference type="Proteomes" id="UP000018895">
    <property type="component" value="Unassembled WGS sequence"/>
</dbReference>
<proteinExistence type="predicted"/>
<dbReference type="CDD" id="cd07247">
    <property type="entry name" value="SgaA_N_like"/>
    <property type="match status" value="1"/>
</dbReference>
<evidence type="ECO:0000313" key="4">
    <source>
        <dbReference type="Proteomes" id="UP000018895"/>
    </source>
</evidence>
<feature type="region of interest" description="Disordered" evidence="1">
    <location>
        <begin position="46"/>
        <end position="65"/>
    </location>
</feature>
<feature type="domain" description="VOC" evidence="2">
    <location>
        <begin position="7"/>
        <end position="128"/>
    </location>
</feature>
<dbReference type="InterPro" id="IPR004360">
    <property type="entry name" value="Glyas_Fos-R_dOase_dom"/>
</dbReference>
<gene>
    <name evidence="3" type="ORF">JCM9152_4506</name>
</gene>
<dbReference type="STRING" id="1236971.JCM9152_4506"/>
<dbReference type="InterPro" id="IPR037523">
    <property type="entry name" value="VOC_core"/>
</dbReference>
<keyword evidence="4" id="KW-1185">Reference proteome</keyword>
<dbReference type="OrthoDB" id="9804235at2"/>
<organism evidence="3 4">
    <name type="scientific">Halalkalibacter hemicellulosilyticusJCM 9152</name>
    <dbReference type="NCBI Taxonomy" id="1236971"/>
    <lineage>
        <taxon>Bacteria</taxon>
        <taxon>Bacillati</taxon>
        <taxon>Bacillota</taxon>
        <taxon>Bacilli</taxon>
        <taxon>Bacillales</taxon>
        <taxon>Bacillaceae</taxon>
        <taxon>Halalkalibacter</taxon>
    </lineage>
</organism>
<comment type="caution">
    <text evidence="3">The sequence shown here is derived from an EMBL/GenBank/DDBJ whole genome shotgun (WGS) entry which is preliminary data.</text>
</comment>
<dbReference type="PANTHER" id="PTHR33993:SF2">
    <property type="entry name" value="VOC DOMAIN-CONTAINING PROTEIN"/>
    <property type="match status" value="1"/>
</dbReference>
<dbReference type="RefSeq" id="WP_035347545.1">
    <property type="nucleotide sequence ID" value="NZ_BAUU01000061.1"/>
</dbReference>
<reference evidence="3" key="1">
    <citation type="journal article" date="2014" name="Genome Announc.">
        <title>Draft Genome Sequences of Three Alkaliphilic Bacillus Strains, Bacillus wakoensis JCM 9140T, Bacillus akibai JCM 9157T, and Bacillus hemicellulosilyticus JCM 9152T.</title>
        <authorList>
            <person name="Yuki M."/>
            <person name="Oshima K."/>
            <person name="Suda W."/>
            <person name="Oshida Y."/>
            <person name="Kitamura K."/>
            <person name="Iida T."/>
            <person name="Hattori M."/>
            <person name="Ohkuma M."/>
        </authorList>
    </citation>
    <scope>NUCLEOTIDE SEQUENCE [LARGE SCALE GENOMIC DNA]</scope>
    <source>
        <strain evidence="3">JCM 9152</strain>
    </source>
</reference>
<dbReference type="InterPro" id="IPR029068">
    <property type="entry name" value="Glyas_Bleomycin-R_OHBP_Dase"/>
</dbReference>
<sequence>MSKQANKVAFFELPADDMARASKFYGEVFGWSTPEQGGGNVWAFTTPADEQGNPTETGAINGDIRPRSKGFDRPLIMILVDDVEVQLKEVENAGGKVVHPAQDESQFGGPVWAVFSDTEGNHLGVYSFGV</sequence>
<evidence type="ECO:0000256" key="1">
    <source>
        <dbReference type="SAM" id="MobiDB-lite"/>
    </source>
</evidence>
<dbReference type="InterPro" id="IPR052164">
    <property type="entry name" value="Anthracycline_SecMetBiosynth"/>
</dbReference>
<name>W4QLG2_9BACI</name>
<accession>W4QLG2</accession>
<dbReference type="EMBL" id="BAUU01000061">
    <property type="protein sequence ID" value="GAE32911.1"/>
    <property type="molecule type" value="Genomic_DNA"/>
</dbReference>